<accession>A0A1H4BZR9</accession>
<dbReference type="Gene3D" id="2.60.40.790">
    <property type="match status" value="1"/>
</dbReference>
<comment type="similarity">
    <text evidence="1 2">Belongs to the small heat shock protein (HSP20) family.</text>
</comment>
<evidence type="ECO:0000256" key="1">
    <source>
        <dbReference type="PROSITE-ProRule" id="PRU00285"/>
    </source>
</evidence>
<dbReference type="AlphaFoldDB" id="A0A1H4BZR9"/>
<name>A0A1H4BZR9_9BACT</name>
<dbReference type="PROSITE" id="PS01031">
    <property type="entry name" value="SHSP"/>
    <property type="match status" value="1"/>
</dbReference>
<gene>
    <name evidence="4" type="ORF">SAMN05660420_02362</name>
</gene>
<protein>
    <submittedName>
        <fullName evidence="4">Heat shock protein Hsp20</fullName>
    </submittedName>
</protein>
<sequence length="147" mass="17171">MKLAKWDPFREMESMLDPYSRSLDWPFRGGRDLNMKGSDWVPRADISETDENFNVKVEVPGIKREDVKISLENHVLNISGENKQEKEEKGKKFHRVERYYGQFNRSFSLPENVDEEKIEAAFNDGLLTLTIPKTEVQKPKAIEIKVK</sequence>
<dbReference type="Proteomes" id="UP000199409">
    <property type="component" value="Unassembled WGS sequence"/>
</dbReference>
<keyword evidence="4" id="KW-0346">Stress response</keyword>
<dbReference type="InterPro" id="IPR031107">
    <property type="entry name" value="Small_HSP"/>
</dbReference>
<keyword evidence="5" id="KW-1185">Reference proteome</keyword>
<dbReference type="SUPFAM" id="SSF49764">
    <property type="entry name" value="HSP20-like chaperones"/>
    <property type="match status" value="1"/>
</dbReference>
<dbReference type="InterPro" id="IPR008978">
    <property type="entry name" value="HSP20-like_chaperone"/>
</dbReference>
<evidence type="ECO:0000313" key="5">
    <source>
        <dbReference type="Proteomes" id="UP000199409"/>
    </source>
</evidence>
<reference evidence="4 5" key="1">
    <citation type="submission" date="2016-10" db="EMBL/GenBank/DDBJ databases">
        <authorList>
            <person name="de Groot N.N."/>
        </authorList>
    </citation>
    <scope>NUCLEOTIDE SEQUENCE [LARGE SCALE GENOMIC DNA]</scope>
    <source>
        <strain evidence="4 5">DSM 7343</strain>
    </source>
</reference>
<dbReference type="OrthoDB" id="9811615at2"/>
<dbReference type="InterPro" id="IPR002068">
    <property type="entry name" value="A-crystallin/Hsp20_dom"/>
</dbReference>
<dbReference type="EMBL" id="FNQN01000007">
    <property type="protein sequence ID" value="SEA53695.1"/>
    <property type="molecule type" value="Genomic_DNA"/>
</dbReference>
<organism evidence="4 5">
    <name type="scientific">Desulfuromusa kysingii</name>
    <dbReference type="NCBI Taxonomy" id="37625"/>
    <lineage>
        <taxon>Bacteria</taxon>
        <taxon>Pseudomonadati</taxon>
        <taxon>Thermodesulfobacteriota</taxon>
        <taxon>Desulfuromonadia</taxon>
        <taxon>Desulfuromonadales</taxon>
        <taxon>Geopsychrobacteraceae</taxon>
        <taxon>Desulfuromusa</taxon>
    </lineage>
</organism>
<dbReference type="CDD" id="cd06464">
    <property type="entry name" value="ACD_sHsps-like"/>
    <property type="match status" value="1"/>
</dbReference>
<evidence type="ECO:0000256" key="2">
    <source>
        <dbReference type="RuleBase" id="RU003616"/>
    </source>
</evidence>
<dbReference type="RefSeq" id="WP_092348671.1">
    <property type="nucleotide sequence ID" value="NZ_FNQN01000007.1"/>
</dbReference>
<dbReference type="PANTHER" id="PTHR11527">
    <property type="entry name" value="HEAT-SHOCK PROTEIN 20 FAMILY MEMBER"/>
    <property type="match status" value="1"/>
</dbReference>
<dbReference type="STRING" id="37625.SAMN05660420_02362"/>
<evidence type="ECO:0000313" key="4">
    <source>
        <dbReference type="EMBL" id="SEA53695.1"/>
    </source>
</evidence>
<proteinExistence type="inferred from homology"/>
<feature type="domain" description="SHSP" evidence="3">
    <location>
        <begin position="35"/>
        <end position="147"/>
    </location>
</feature>
<evidence type="ECO:0000259" key="3">
    <source>
        <dbReference type="PROSITE" id="PS01031"/>
    </source>
</evidence>
<dbReference type="Pfam" id="PF00011">
    <property type="entry name" value="HSP20"/>
    <property type="match status" value="1"/>
</dbReference>